<proteinExistence type="predicted"/>
<organism evidence="2 3">
    <name type="scientific">Cylindrobasidium torrendii FP15055 ss-10</name>
    <dbReference type="NCBI Taxonomy" id="1314674"/>
    <lineage>
        <taxon>Eukaryota</taxon>
        <taxon>Fungi</taxon>
        <taxon>Dikarya</taxon>
        <taxon>Basidiomycota</taxon>
        <taxon>Agaricomycotina</taxon>
        <taxon>Agaricomycetes</taxon>
        <taxon>Agaricomycetidae</taxon>
        <taxon>Agaricales</taxon>
        <taxon>Marasmiineae</taxon>
        <taxon>Physalacriaceae</taxon>
        <taxon>Cylindrobasidium</taxon>
    </lineage>
</organism>
<dbReference type="InterPro" id="IPR036047">
    <property type="entry name" value="F-box-like_dom_sf"/>
</dbReference>
<evidence type="ECO:0000313" key="2">
    <source>
        <dbReference type="EMBL" id="KIY67076.1"/>
    </source>
</evidence>
<dbReference type="SUPFAM" id="SSF81383">
    <property type="entry name" value="F-box domain"/>
    <property type="match status" value="1"/>
</dbReference>
<dbReference type="AlphaFoldDB" id="A0A0D7BC32"/>
<dbReference type="OrthoDB" id="2322499at2759"/>
<dbReference type="EMBL" id="KN880535">
    <property type="protein sequence ID" value="KIY67076.1"/>
    <property type="molecule type" value="Genomic_DNA"/>
</dbReference>
<feature type="non-terminal residue" evidence="2">
    <location>
        <position position="1"/>
    </location>
</feature>
<dbReference type="InterPro" id="IPR001810">
    <property type="entry name" value="F-box_dom"/>
</dbReference>
<evidence type="ECO:0000313" key="3">
    <source>
        <dbReference type="Proteomes" id="UP000054007"/>
    </source>
</evidence>
<evidence type="ECO:0000259" key="1">
    <source>
        <dbReference type="PROSITE" id="PS50181"/>
    </source>
</evidence>
<accession>A0A0D7BC32</accession>
<dbReference type="Proteomes" id="UP000054007">
    <property type="component" value="Unassembled WGS sequence"/>
</dbReference>
<sequence length="96" mass="10929">LPLDIVFEIFCQLDPLALLYLSWTSKDLRAFLMNPRHNLVWVAARGNVDGLPPIPSIRNLCPAYAQMMFDTTCSECGSRNGKHVEWVTKLKMCRSC</sequence>
<feature type="domain" description="F-box" evidence="1">
    <location>
        <begin position="1"/>
        <end position="44"/>
    </location>
</feature>
<protein>
    <recommendedName>
        <fullName evidence="1">F-box domain-containing protein</fullName>
    </recommendedName>
</protein>
<reference evidence="2 3" key="1">
    <citation type="journal article" date="2015" name="Fungal Genet. Biol.">
        <title>Evolution of novel wood decay mechanisms in Agaricales revealed by the genome sequences of Fistulina hepatica and Cylindrobasidium torrendii.</title>
        <authorList>
            <person name="Floudas D."/>
            <person name="Held B.W."/>
            <person name="Riley R."/>
            <person name="Nagy L.G."/>
            <person name="Koehler G."/>
            <person name="Ransdell A.S."/>
            <person name="Younus H."/>
            <person name="Chow J."/>
            <person name="Chiniquy J."/>
            <person name="Lipzen A."/>
            <person name="Tritt A."/>
            <person name="Sun H."/>
            <person name="Haridas S."/>
            <person name="LaButti K."/>
            <person name="Ohm R.A."/>
            <person name="Kues U."/>
            <person name="Blanchette R.A."/>
            <person name="Grigoriev I.V."/>
            <person name="Minto R.E."/>
            <person name="Hibbett D.S."/>
        </authorList>
    </citation>
    <scope>NUCLEOTIDE SEQUENCE [LARGE SCALE GENOMIC DNA]</scope>
    <source>
        <strain evidence="2 3">FP15055 ss-10</strain>
    </source>
</reference>
<keyword evidence="3" id="KW-1185">Reference proteome</keyword>
<feature type="non-terminal residue" evidence="2">
    <location>
        <position position="96"/>
    </location>
</feature>
<dbReference type="STRING" id="1314674.A0A0D7BC32"/>
<gene>
    <name evidence="2" type="ORF">CYLTODRAFT_324193</name>
</gene>
<dbReference type="PROSITE" id="PS50181">
    <property type="entry name" value="FBOX"/>
    <property type="match status" value="1"/>
</dbReference>
<name>A0A0D7BC32_9AGAR</name>